<accession>A0A5E4UXI8</accession>
<dbReference type="OrthoDB" id="8665570at2"/>
<evidence type="ECO:0000313" key="2">
    <source>
        <dbReference type="Proteomes" id="UP000334380"/>
    </source>
</evidence>
<organism evidence="1 2">
    <name type="scientific">Pandoraea terrigena</name>
    <dbReference type="NCBI Taxonomy" id="2508292"/>
    <lineage>
        <taxon>Bacteria</taxon>
        <taxon>Pseudomonadati</taxon>
        <taxon>Pseudomonadota</taxon>
        <taxon>Betaproteobacteria</taxon>
        <taxon>Burkholderiales</taxon>
        <taxon>Burkholderiaceae</taxon>
        <taxon>Pandoraea</taxon>
    </lineage>
</organism>
<sequence>MARCAACEQLMGTMPRGEAHQDLVQTGTARRKHFAQAAGDLVFYRCHACGQQWEHASGNGDLHLGWSLVTK</sequence>
<protein>
    <submittedName>
        <fullName evidence="1">Uncharacterized protein</fullName>
    </submittedName>
</protein>
<dbReference type="EMBL" id="CABPRU010000004">
    <property type="protein sequence ID" value="VVE04647.1"/>
    <property type="molecule type" value="Genomic_DNA"/>
</dbReference>
<dbReference type="AlphaFoldDB" id="A0A5E4UXI8"/>
<dbReference type="RefSeq" id="WP_150612928.1">
    <property type="nucleotide sequence ID" value="NZ_CABPRU010000004.1"/>
</dbReference>
<reference evidence="1 2" key="1">
    <citation type="submission" date="2019-08" db="EMBL/GenBank/DDBJ databases">
        <authorList>
            <person name="Peeters C."/>
        </authorList>
    </citation>
    <scope>NUCLEOTIDE SEQUENCE [LARGE SCALE GENOMIC DNA]</scope>
    <source>
        <strain evidence="1 2">LMG 31013</strain>
    </source>
</reference>
<dbReference type="Proteomes" id="UP000334380">
    <property type="component" value="Unassembled WGS sequence"/>
</dbReference>
<name>A0A5E4UXI8_9BURK</name>
<keyword evidence="2" id="KW-1185">Reference proteome</keyword>
<proteinExistence type="predicted"/>
<evidence type="ECO:0000313" key="1">
    <source>
        <dbReference type="EMBL" id="VVE04647.1"/>
    </source>
</evidence>
<gene>
    <name evidence="1" type="ORF">PTE31013_02323</name>
</gene>